<accession>A0A7W7ZJU6</accession>
<proteinExistence type="predicted"/>
<keyword evidence="1" id="KW-0812">Transmembrane</keyword>
<dbReference type="RefSeq" id="WP_184223455.1">
    <property type="nucleotide sequence ID" value="NZ_JACHIP010000021.1"/>
</dbReference>
<feature type="transmembrane region" description="Helical" evidence="1">
    <location>
        <begin position="182"/>
        <end position="200"/>
    </location>
</feature>
<dbReference type="EMBL" id="JACHIP010000021">
    <property type="protein sequence ID" value="MBB5060884.1"/>
    <property type="molecule type" value="Genomic_DNA"/>
</dbReference>
<feature type="transmembrane region" description="Helical" evidence="1">
    <location>
        <begin position="156"/>
        <end position="175"/>
    </location>
</feature>
<sequence length="247" mass="26186">MQFKVTPKVGPRYWTAISIASICGTNLGDYVPDVLKMDPGTGLLLLAVVFAGLVIVDRLSKRGSEAFYWLAILTVRAAATNIADFSIGKAHLAYTLVATVVTLLLCFLVALQLRVTPRSSTGDLPPTSGFYWLCMLTAGTLGTVIGDGLGHSFSSVSIGVPMSAGLSTVVLATLLGVRARTVLNSIVSYWIVVVAVRWWGTNVGDILAFVMSLSLSLVVSGLLLALTLVLWRKRETQRGIGESAVGA</sequence>
<comment type="caution">
    <text evidence="2">The sequence shown here is derived from an EMBL/GenBank/DDBJ whole genome shotgun (WGS) entry which is preliminary data.</text>
</comment>
<keyword evidence="3" id="KW-1185">Reference proteome</keyword>
<evidence type="ECO:0000313" key="2">
    <source>
        <dbReference type="EMBL" id="MBB5060884.1"/>
    </source>
</evidence>
<keyword evidence="1" id="KW-0472">Membrane</keyword>
<feature type="transmembrane region" description="Helical" evidence="1">
    <location>
        <begin position="130"/>
        <end position="150"/>
    </location>
</feature>
<dbReference type="InterPro" id="IPR007136">
    <property type="entry name" value="DUF347"/>
</dbReference>
<feature type="transmembrane region" description="Helical" evidence="1">
    <location>
        <begin position="206"/>
        <end position="231"/>
    </location>
</feature>
<feature type="transmembrane region" description="Helical" evidence="1">
    <location>
        <begin position="66"/>
        <end position="85"/>
    </location>
</feature>
<dbReference type="Proteomes" id="UP000540989">
    <property type="component" value="Unassembled WGS sequence"/>
</dbReference>
<reference evidence="2 3" key="1">
    <citation type="submission" date="2020-08" db="EMBL/GenBank/DDBJ databases">
        <title>Genomic Encyclopedia of Type Strains, Phase IV (KMG-V): Genome sequencing to study the core and pangenomes of soil and plant-associated prokaryotes.</title>
        <authorList>
            <person name="Whitman W."/>
        </authorList>
    </citation>
    <scope>NUCLEOTIDE SEQUENCE [LARGE SCALE GENOMIC DNA]</scope>
    <source>
        <strain evidence="2 3">M8UP14</strain>
    </source>
</reference>
<protein>
    <submittedName>
        <fullName evidence="2">Putative membrane-anchored protein</fullName>
    </submittedName>
</protein>
<name>A0A7W7ZJU6_9BACT</name>
<feature type="transmembrane region" description="Helical" evidence="1">
    <location>
        <begin position="12"/>
        <end position="28"/>
    </location>
</feature>
<organism evidence="2 3">
    <name type="scientific">Granulicella aggregans</name>
    <dbReference type="NCBI Taxonomy" id="474949"/>
    <lineage>
        <taxon>Bacteria</taxon>
        <taxon>Pseudomonadati</taxon>
        <taxon>Acidobacteriota</taxon>
        <taxon>Terriglobia</taxon>
        <taxon>Terriglobales</taxon>
        <taxon>Acidobacteriaceae</taxon>
        <taxon>Granulicella</taxon>
    </lineage>
</organism>
<feature type="transmembrane region" description="Helical" evidence="1">
    <location>
        <begin position="40"/>
        <end position="59"/>
    </location>
</feature>
<feature type="transmembrane region" description="Helical" evidence="1">
    <location>
        <begin position="91"/>
        <end position="110"/>
    </location>
</feature>
<evidence type="ECO:0000256" key="1">
    <source>
        <dbReference type="SAM" id="Phobius"/>
    </source>
</evidence>
<keyword evidence="1" id="KW-1133">Transmembrane helix</keyword>
<dbReference type="AlphaFoldDB" id="A0A7W7ZJU6"/>
<evidence type="ECO:0000313" key="3">
    <source>
        <dbReference type="Proteomes" id="UP000540989"/>
    </source>
</evidence>
<dbReference type="Pfam" id="PF03988">
    <property type="entry name" value="DUF347"/>
    <property type="match status" value="1"/>
</dbReference>
<gene>
    <name evidence="2" type="ORF">HDF16_005620</name>
</gene>